<organism evidence="1 2">
    <name type="scientific">Persea americana</name>
    <name type="common">Avocado</name>
    <dbReference type="NCBI Taxonomy" id="3435"/>
    <lineage>
        <taxon>Eukaryota</taxon>
        <taxon>Viridiplantae</taxon>
        <taxon>Streptophyta</taxon>
        <taxon>Embryophyta</taxon>
        <taxon>Tracheophyta</taxon>
        <taxon>Spermatophyta</taxon>
        <taxon>Magnoliopsida</taxon>
        <taxon>Magnoliidae</taxon>
        <taxon>Laurales</taxon>
        <taxon>Lauraceae</taxon>
        <taxon>Persea</taxon>
    </lineage>
</organism>
<name>A0ACC2MTQ6_PERAE</name>
<accession>A0ACC2MTQ6</accession>
<reference evidence="1 2" key="1">
    <citation type="journal article" date="2022" name="Hortic Res">
        <title>A haplotype resolved chromosomal level avocado genome allows analysis of novel avocado genes.</title>
        <authorList>
            <person name="Nath O."/>
            <person name="Fletcher S.J."/>
            <person name="Hayward A."/>
            <person name="Shaw L.M."/>
            <person name="Masouleh A.K."/>
            <person name="Furtado A."/>
            <person name="Henry R.J."/>
            <person name="Mitter N."/>
        </authorList>
    </citation>
    <scope>NUCLEOTIDE SEQUENCE [LARGE SCALE GENOMIC DNA]</scope>
    <source>
        <strain evidence="2">cv. Hass</strain>
    </source>
</reference>
<comment type="caution">
    <text evidence="1">The sequence shown here is derived from an EMBL/GenBank/DDBJ whole genome shotgun (WGS) entry which is preliminary data.</text>
</comment>
<evidence type="ECO:0000313" key="1">
    <source>
        <dbReference type="EMBL" id="KAJ8649136.1"/>
    </source>
</evidence>
<proteinExistence type="predicted"/>
<keyword evidence="2" id="KW-1185">Reference proteome</keyword>
<dbReference type="Proteomes" id="UP001234297">
    <property type="component" value="Chromosome 1"/>
</dbReference>
<dbReference type="EMBL" id="CM056809">
    <property type="protein sequence ID" value="KAJ8649136.1"/>
    <property type="molecule type" value="Genomic_DNA"/>
</dbReference>
<sequence>MDLNPSHTLLPSRLSASEKNPKARTNFNLNLHHPLLARLERCTDMLQLRQIHAQIIATGLIHETFAASRLIAFCAFSIHGDLNYALALFKQIHTPNLFIWNAMIRAFSRSNHPEKSLQFYIDMLESGCSADSYTFPFLLKSCSHLAALSEGQQIHTHVVKTGLSADSFVANSLIHLYAECGCVEFAGLVYEKMPAGERNQVSWASMIAGFVDKDRPKEALALFLAEDWRKLDVDQITLATVLSACGREGDLDLGRKIHHYIIEEKIEMGLILCNSLMSMYLKCGYLETACGLFKDMPVKDSVSWNALISGFSENGRLEEGLELFREMKTSNVGVNEATFLSLISACDNLDLGLVIHNHVREMDLQWKLSICNALIAMYSRIGRMDIARKLFDEMPERDNISWNSIAAGYAESGLMESAHLLFDQMSEKDNFSLSTMILGYVRQGQSDEAMKIYKKLEVDGMQPDKVTIISVLSACSHLGALEEGTSIHQYLEKTEMQIDASLATALIDMYAKCGCLEKAMEIFGGLSEKDVCAWTALISGLAIHGHAEEALHVFRKMQHVGGESIRPNSITFLSILSACSHAGFVDEGQRIYNSMWTDYGIEPTMEHKGCMVDLLGRAGLLNEATEFIARLGSEVDASVWGALLGACRIHGNVELGEYATKKILELEPMHHGAYVLMSNIYAEAGRWNESKRMRKKMKDEEISKAVGRSWIEVNGIRHEFTAGDVSHTGSDYQ</sequence>
<protein>
    <submittedName>
        <fullName evidence="1">Uncharacterized protein</fullName>
    </submittedName>
</protein>
<gene>
    <name evidence="1" type="ORF">MRB53_002159</name>
</gene>
<evidence type="ECO:0000313" key="2">
    <source>
        <dbReference type="Proteomes" id="UP001234297"/>
    </source>
</evidence>